<accession>A0A2V1GV93</accession>
<name>A0A2V1GV93_9GAMM</name>
<comment type="caution">
    <text evidence="2">The sequence shown here is derived from an EMBL/GenBank/DDBJ whole genome shotgun (WGS) entry which is preliminary data.</text>
</comment>
<feature type="transmembrane region" description="Helical" evidence="1">
    <location>
        <begin position="67"/>
        <end position="85"/>
    </location>
</feature>
<dbReference type="AlphaFoldDB" id="A0A2V1GV93"/>
<keyword evidence="1" id="KW-1133">Transmembrane helix</keyword>
<keyword evidence="1" id="KW-0812">Transmembrane</keyword>
<dbReference type="Proteomes" id="UP000244906">
    <property type="component" value="Unassembled WGS sequence"/>
</dbReference>
<proteinExistence type="predicted"/>
<gene>
    <name evidence="2" type="ORF">DC094_11455</name>
</gene>
<dbReference type="EMBL" id="QDDL01000004">
    <property type="protein sequence ID" value="PVZ68863.1"/>
    <property type="molecule type" value="Genomic_DNA"/>
</dbReference>
<keyword evidence="1" id="KW-0472">Membrane</keyword>
<evidence type="ECO:0000256" key="1">
    <source>
        <dbReference type="SAM" id="Phobius"/>
    </source>
</evidence>
<organism evidence="2 3">
    <name type="scientific">Pelagibaculum spongiae</name>
    <dbReference type="NCBI Taxonomy" id="2080658"/>
    <lineage>
        <taxon>Bacteria</taxon>
        <taxon>Pseudomonadati</taxon>
        <taxon>Pseudomonadota</taxon>
        <taxon>Gammaproteobacteria</taxon>
        <taxon>Oceanospirillales</taxon>
        <taxon>Pelagibaculum</taxon>
    </lineage>
</organism>
<feature type="transmembrane region" description="Helical" evidence="1">
    <location>
        <begin position="91"/>
        <end position="109"/>
    </location>
</feature>
<protein>
    <recommendedName>
        <fullName evidence="4">B box-type domain-containing protein</fullName>
    </recommendedName>
</protein>
<reference evidence="2 3" key="1">
    <citation type="submission" date="2018-04" db="EMBL/GenBank/DDBJ databases">
        <title>Thalassorhabdus spongiae gen. nov., sp. nov., isolated from a marine sponge in South-West Iceland.</title>
        <authorList>
            <person name="Knobloch S."/>
            <person name="Daussin A."/>
            <person name="Johannsson R."/>
            <person name="Marteinsson V.T."/>
        </authorList>
    </citation>
    <scope>NUCLEOTIDE SEQUENCE [LARGE SCALE GENOMIC DNA]</scope>
    <source>
        <strain evidence="2 3">Hp12</strain>
    </source>
</reference>
<sequence>MKCIEHNNEAVAVCSNCGVALCSECSSRSPSSKYCCSENCLQQISFSEGVAELTLERATKASMAGAYGSYLLGLVFLGFAVWGLFNDFIGAVIYMGLFGCGMIVMGYFYQRSAKSKIPVNKSKHAEL</sequence>
<evidence type="ECO:0000313" key="3">
    <source>
        <dbReference type="Proteomes" id="UP000244906"/>
    </source>
</evidence>
<evidence type="ECO:0008006" key="4">
    <source>
        <dbReference type="Google" id="ProtNLM"/>
    </source>
</evidence>
<keyword evidence="3" id="KW-1185">Reference proteome</keyword>
<evidence type="ECO:0000313" key="2">
    <source>
        <dbReference type="EMBL" id="PVZ68863.1"/>
    </source>
</evidence>